<dbReference type="Proteomes" id="UP000542210">
    <property type="component" value="Unassembled WGS sequence"/>
</dbReference>
<feature type="compositionally biased region" description="Pro residues" evidence="1">
    <location>
        <begin position="168"/>
        <end position="183"/>
    </location>
</feature>
<proteinExistence type="predicted"/>
<dbReference type="EMBL" id="JACHND010000001">
    <property type="protein sequence ID" value="MBB4700107.1"/>
    <property type="molecule type" value="Genomic_DNA"/>
</dbReference>
<keyword evidence="2" id="KW-0808">Transferase</keyword>
<dbReference type="AlphaFoldDB" id="A0A7W7D4M4"/>
<evidence type="ECO:0000313" key="2">
    <source>
        <dbReference type="EMBL" id="MBB4700107.1"/>
    </source>
</evidence>
<accession>A0A7W7D4M4</accession>
<evidence type="ECO:0000313" key="3">
    <source>
        <dbReference type="Proteomes" id="UP000542210"/>
    </source>
</evidence>
<dbReference type="GO" id="GO:0016746">
    <property type="term" value="F:acyltransferase activity"/>
    <property type="evidence" value="ECO:0007669"/>
    <property type="project" value="UniProtKB-KW"/>
</dbReference>
<dbReference type="RefSeq" id="WP_184878024.1">
    <property type="nucleotide sequence ID" value="NZ_BOOV01000009.1"/>
</dbReference>
<evidence type="ECO:0000256" key="1">
    <source>
        <dbReference type="SAM" id="MobiDB-lite"/>
    </source>
</evidence>
<comment type="caution">
    <text evidence="2">The sequence shown here is derived from an EMBL/GenBank/DDBJ whole genome shotgun (WGS) entry which is preliminary data.</text>
</comment>
<feature type="compositionally biased region" description="Low complexity" evidence="1">
    <location>
        <begin position="151"/>
        <end position="167"/>
    </location>
</feature>
<name>A0A7W7D4M4_9ACTN</name>
<keyword evidence="3" id="KW-1185">Reference proteome</keyword>
<feature type="region of interest" description="Disordered" evidence="1">
    <location>
        <begin position="144"/>
        <end position="187"/>
    </location>
</feature>
<keyword evidence="2" id="KW-0670">Pyruvate</keyword>
<gene>
    <name evidence="2" type="ORF">BJ982_001651</name>
</gene>
<reference evidence="2 3" key="1">
    <citation type="submission" date="2020-08" db="EMBL/GenBank/DDBJ databases">
        <title>Sequencing the genomes of 1000 actinobacteria strains.</title>
        <authorList>
            <person name="Klenk H.-P."/>
        </authorList>
    </citation>
    <scope>NUCLEOTIDE SEQUENCE [LARGE SCALE GENOMIC DNA]</scope>
    <source>
        <strain evidence="2 3">DSM 45784</strain>
    </source>
</reference>
<keyword evidence="2" id="KW-0012">Acyltransferase</keyword>
<organism evidence="2 3">
    <name type="scientific">Sphaerisporangium siamense</name>
    <dbReference type="NCBI Taxonomy" id="795645"/>
    <lineage>
        <taxon>Bacteria</taxon>
        <taxon>Bacillati</taxon>
        <taxon>Actinomycetota</taxon>
        <taxon>Actinomycetes</taxon>
        <taxon>Streptosporangiales</taxon>
        <taxon>Streptosporangiaceae</taxon>
        <taxon>Sphaerisporangium</taxon>
    </lineage>
</organism>
<sequence>MTTQYVDPNAFLMGGGIPSAKFETIGTTVSGPITEQPKVDQQTDIDTGKPLFWDDGRPRQQLVVTVQTDLRDPAIEDDDGLRRFYIKFKMQDAVREAVRKARSKGLEIGGVLSITYVADDEAKTRGKNPAKLYSAVYTPPSAAQANDFLNGGQPAPAAPQAPQQYAPPAAPPAPQAAPAPAPAAAPAGVDAGALQAALASLSPEQRAALKL</sequence>
<protein>
    <submittedName>
        <fullName evidence="2">Pyruvate/2-oxoglutarate dehydrogenase complex dihydrolipoamide acyltransferase (E2) component</fullName>
    </submittedName>
</protein>